<name>A0AA37MEN3_XYLRU</name>
<comment type="similarity">
    <text evidence="2">Belongs to the glycosyl hydrolase 51 family.</text>
</comment>
<dbReference type="GO" id="GO:0046373">
    <property type="term" value="P:L-arabinose metabolic process"/>
    <property type="evidence" value="ECO:0007669"/>
    <property type="project" value="InterPro"/>
</dbReference>
<feature type="domain" description="Alpha-L-arabinofuranosidase C-terminal" evidence="8">
    <location>
        <begin position="665"/>
        <end position="835"/>
    </location>
</feature>
<dbReference type="PANTHER" id="PTHR31776">
    <property type="entry name" value="ALPHA-L-ARABINOFURANOSIDASE 1"/>
    <property type="match status" value="1"/>
</dbReference>
<dbReference type="Proteomes" id="UP000887097">
    <property type="component" value="Unassembled WGS sequence"/>
</dbReference>
<dbReference type="Gene3D" id="2.60.40.1180">
    <property type="entry name" value="Golgi alpha-mannosidase II"/>
    <property type="match status" value="1"/>
</dbReference>
<dbReference type="InterPro" id="IPR013780">
    <property type="entry name" value="Glyco_hydro_b"/>
</dbReference>
<organism evidence="9 10">
    <name type="scientific">Xylanibacter ruminicola</name>
    <name type="common">Prevotella ruminicola</name>
    <dbReference type="NCBI Taxonomy" id="839"/>
    <lineage>
        <taxon>Bacteria</taxon>
        <taxon>Pseudomonadati</taxon>
        <taxon>Bacteroidota</taxon>
        <taxon>Bacteroidia</taxon>
        <taxon>Bacteroidales</taxon>
        <taxon>Prevotellaceae</taxon>
        <taxon>Xylanibacter</taxon>
    </lineage>
</organism>
<proteinExistence type="inferred from homology"/>
<evidence type="ECO:0000256" key="7">
    <source>
        <dbReference type="SAM" id="SignalP"/>
    </source>
</evidence>
<comment type="catalytic activity">
    <reaction evidence="1">
        <text>Hydrolysis of terminal non-reducing alpha-L-arabinofuranoside residues in alpha-L-arabinosides.</text>
        <dbReference type="EC" id="3.2.1.55"/>
    </reaction>
</comment>
<dbReference type="SUPFAM" id="SSF51445">
    <property type="entry name" value="(Trans)glycosidases"/>
    <property type="match status" value="1"/>
</dbReference>
<keyword evidence="4 7" id="KW-0732">Signal</keyword>
<dbReference type="PANTHER" id="PTHR31776:SF0">
    <property type="entry name" value="ALPHA-L-ARABINOFURANOSIDASE 1"/>
    <property type="match status" value="1"/>
</dbReference>
<dbReference type="Gene3D" id="3.20.20.80">
    <property type="entry name" value="Glycosidases"/>
    <property type="match status" value="1"/>
</dbReference>
<dbReference type="InterPro" id="IPR017853">
    <property type="entry name" value="GH"/>
</dbReference>
<keyword evidence="6" id="KW-0325">Glycoprotein</keyword>
<feature type="signal peptide" evidence="7">
    <location>
        <begin position="1"/>
        <end position="20"/>
    </location>
</feature>
<evidence type="ECO:0000256" key="3">
    <source>
        <dbReference type="ARBA" id="ARBA00012670"/>
    </source>
</evidence>
<accession>A0AA37MEN3</accession>
<dbReference type="AlphaFoldDB" id="A0AA37MEN3"/>
<dbReference type="Gene3D" id="2.60.120.560">
    <property type="entry name" value="Exo-inulinase, domain 1"/>
    <property type="match status" value="1"/>
</dbReference>
<gene>
    <name evidence="9" type="ORF">PRMUPPPA20_09790</name>
</gene>
<protein>
    <recommendedName>
        <fullName evidence="3">non-reducing end alpha-L-arabinofuranosidase</fullName>
        <ecNumber evidence="3">3.2.1.55</ecNumber>
    </recommendedName>
</protein>
<dbReference type="InterPro" id="IPR055235">
    <property type="entry name" value="ASD1_cat"/>
</dbReference>
<evidence type="ECO:0000259" key="8">
    <source>
        <dbReference type="SMART" id="SM00813"/>
    </source>
</evidence>
<evidence type="ECO:0000313" key="9">
    <source>
        <dbReference type="EMBL" id="GJG32870.1"/>
    </source>
</evidence>
<feature type="chain" id="PRO_5041222342" description="non-reducing end alpha-L-arabinofuranosidase" evidence="7">
    <location>
        <begin position="21"/>
        <end position="844"/>
    </location>
</feature>
<dbReference type="InterPro" id="IPR051563">
    <property type="entry name" value="Glycosyl_Hydrolase_51"/>
</dbReference>
<dbReference type="EMBL" id="BPTT01000001">
    <property type="protein sequence ID" value="GJG32870.1"/>
    <property type="molecule type" value="Genomic_DNA"/>
</dbReference>
<evidence type="ECO:0000256" key="6">
    <source>
        <dbReference type="ARBA" id="ARBA00023180"/>
    </source>
</evidence>
<evidence type="ECO:0000256" key="1">
    <source>
        <dbReference type="ARBA" id="ARBA00001462"/>
    </source>
</evidence>
<reference evidence="9" key="1">
    <citation type="submission" date="2021-08" db="EMBL/GenBank/DDBJ databases">
        <title>Prevotella lacticifex sp. nov., isolated from rumen of cow.</title>
        <authorList>
            <person name="Shinkai T."/>
            <person name="Ikeyama N."/>
            <person name="Kumagai M."/>
            <person name="Ohmori H."/>
            <person name="Sakamoto M."/>
            <person name="Ohkuma M."/>
            <person name="Mitsumori M."/>
        </authorList>
    </citation>
    <scope>NUCLEOTIDE SEQUENCE</scope>
    <source>
        <strain evidence="9">JCM 8259</strain>
    </source>
</reference>
<keyword evidence="5" id="KW-0378">Hydrolase</keyword>
<evidence type="ECO:0000256" key="2">
    <source>
        <dbReference type="ARBA" id="ARBA00007186"/>
    </source>
</evidence>
<dbReference type="SMART" id="SM00813">
    <property type="entry name" value="Alpha-L-AF_C"/>
    <property type="match status" value="1"/>
</dbReference>
<evidence type="ECO:0000256" key="4">
    <source>
        <dbReference type="ARBA" id="ARBA00022729"/>
    </source>
</evidence>
<evidence type="ECO:0000313" key="10">
    <source>
        <dbReference type="Proteomes" id="UP000887097"/>
    </source>
</evidence>
<dbReference type="GO" id="GO:0046556">
    <property type="term" value="F:alpha-L-arabinofuranosidase activity"/>
    <property type="evidence" value="ECO:0007669"/>
    <property type="project" value="UniProtKB-EC"/>
</dbReference>
<dbReference type="InterPro" id="IPR010720">
    <property type="entry name" value="Alpha-L-AF_C"/>
</dbReference>
<comment type="caution">
    <text evidence="9">The sequence shown here is derived from an EMBL/GenBank/DDBJ whole genome shotgun (WGS) entry which is preliminary data.</text>
</comment>
<dbReference type="Pfam" id="PF22848">
    <property type="entry name" value="ASD1_dom"/>
    <property type="match status" value="1"/>
</dbReference>
<sequence length="844" mass="95952">MSMKKIFLLAFMAVGLTVSAQSEYQITVQSKKPSGIIDEMLYGQLFEHIYFSANNGVWQELIQERSFEPEQYPGIHPRDGYFDGWFMDDHQVLHSPTRYEQPLRIDSINTNDFDLTMDVNWRAYKLARRSWSGGLMDIRFAFRNKADGTPYYLRIHDPYYESRMFTPAQTQAQIQAAKEAEARAALQQQAATADFSICRMEEREVPGWGGRTRRINTLVPLVSVPATKEQVNESQQWHKLRIESRGSRVSVFWDDQQVLTYDGLEVADRHFVTFWVNYTEATYRNIQLTATDGKVLFQGIPGDVQIPAVAQQWTAFGDGGQYRLVKDDAINMRYSQLITSTKGQAGIFQGPQNIVKGEKYVGSIYAKGKGELIVGLRDTNGRFVARQSLGKVGKSWQKYAFTLEPESNCDGDFAIVVNNGSVQVDMATMTTQSGINLGGFRPDILQAVKELHPTCLRWPGGGYVAQYDWQWGIGPQENRQRWDHWMWMDYDQNCFGTDEFIRFCREVNSEPVIVVSVKFERPASEYNQILQDAVNWLRYCNAPATDEWGAKRAANGHPEPYNVKYWEIDNEMWEMGIERYEQCVRDFSTAMRKVDPSIKIIACGGFREDEQFIQRSGQYFDYLSLHHYEQQGGYASGPVRLGQQYDNYAKMIANGPNPNIKLFISEWNLNSIDWRTGLFAGGFLNMCEARDVVAMGAAALFIRRTDAPDWNNAFINFDYKDLFKAPNCQVTELWYNHFSKYRLAYSGETGDVSVSTTLSENGADVIVKVVNPTDSAATLRIKGDWDGVERAPFEYYAPGSLTVANSMQNKHAVALKQAQAQVEGTDVVLAVPALSAGVLVIHKK</sequence>
<dbReference type="EC" id="3.2.1.55" evidence="3"/>
<evidence type="ECO:0000256" key="5">
    <source>
        <dbReference type="ARBA" id="ARBA00022801"/>
    </source>
</evidence>